<feature type="transmembrane region" description="Helical" evidence="8">
    <location>
        <begin position="12"/>
        <end position="31"/>
    </location>
</feature>
<feature type="region of interest" description="Disordered" evidence="7">
    <location>
        <begin position="540"/>
        <end position="561"/>
    </location>
</feature>
<dbReference type="InterPro" id="IPR039421">
    <property type="entry name" value="Type_1_exporter"/>
</dbReference>
<dbReference type="PROSITE" id="PS50929">
    <property type="entry name" value="ABC_TM1F"/>
    <property type="match status" value="1"/>
</dbReference>
<dbReference type="PANTHER" id="PTHR24221:SF654">
    <property type="entry name" value="ATP-BINDING CASSETTE SUB-FAMILY B MEMBER 6"/>
    <property type="match status" value="1"/>
</dbReference>
<dbReference type="PROSITE" id="PS50893">
    <property type="entry name" value="ABC_TRANSPORTER_2"/>
    <property type="match status" value="1"/>
</dbReference>
<dbReference type="SUPFAM" id="SSF90123">
    <property type="entry name" value="ABC transporter transmembrane region"/>
    <property type="match status" value="1"/>
</dbReference>
<evidence type="ECO:0000259" key="9">
    <source>
        <dbReference type="PROSITE" id="PS50893"/>
    </source>
</evidence>
<dbReference type="SUPFAM" id="SSF52540">
    <property type="entry name" value="P-loop containing nucleoside triphosphate hydrolases"/>
    <property type="match status" value="1"/>
</dbReference>
<keyword evidence="2 8" id="KW-0812">Transmembrane</keyword>
<evidence type="ECO:0000256" key="8">
    <source>
        <dbReference type="SAM" id="Phobius"/>
    </source>
</evidence>
<feature type="compositionally biased region" description="Basic and acidic residues" evidence="7">
    <location>
        <begin position="540"/>
        <end position="549"/>
    </location>
</feature>
<feature type="domain" description="ABC transmembrane type-1" evidence="10">
    <location>
        <begin position="14"/>
        <end position="289"/>
    </location>
</feature>
<sequence>MSLGLVPLPPRDLAWVIALGIAQALVLGGWIVCTWQAVDAIAGMQQDIAAVYPWLAGLLAVSLCMGGLRALEFRVCERIGFDAVRRLRMQLYRHMVGMAPRQIQHRSRGSLLLRLTGDLTMYRTLLSRGIARGIASAIVLVIGLAVVAWISGPMAVAAILVFGLGAAASVSQGRLLRRATAVVRRRRSLLTGNIDEQVNTLAVVQTFGRVGGETSRLSHQNDSMTKALNREAAIRGRMRGISAATGWAAVMVALAAGAYEMSEGYLTLAGLAAAATCVRHLASPARNLALVHDYWRRADISRRKIRDFLNSRSRPLDELGHMPVRVRAGMIQFDRVSVKGALSGVSGTIPGRKRVAIVGPSGAGKSTLLGLVARLVEPDQGEVLVDGIVLSSATLHTSTRDIGIVSADLPLMRGTLRRNLTYRHRSASDEELASVLTACGLDGLVGSLPQGLDSWLTEGGRNLSAGERQRVALARAMLRFPRILLLDEPTTNLDRESAAIFHAAIDRYPGTVLIATHDPAEVALTDMTWELCDGRLVRVGPSEDRHDPGPLRAQDMVGTLQ</sequence>
<keyword evidence="6 8" id="KW-0472">Membrane</keyword>
<dbReference type="RefSeq" id="WP_259962218.1">
    <property type="nucleotide sequence ID" value="NZ_JAOAMV010000004.1"/>
</dbReference>
<dbReference type="InterPro" id="IPR036640">
    <property type="entry name" value="ABC1_TM_sf"/>
</dbReference>
<dbReference type="GO" id="GO:0140359">
    <property type="term" value="F:ABC-type transporter activity"/>
    <property type="evidence" value="ECO:0007669"/>
    <property type="project" value="InterPro"/>
</dbReference>
<dbReference type="Gene3D" id="3.40.50.300">
    <property type="entry name" value="P-loop containing nucleotide triphosphate hydrolases"/>
    <property type="match status" value="1"/>
</dbReference>
<evidence type="ECO:0000256" key="3">
    <source>
        <dbReference type="ARBA" id="ARBA00022741"/>
    </source>
</evidence>
<dbReference type="InterPro" id="IPR017871">
    <property type="entry name" value="ABC_transporter-like_CS"/>
</dbReference>
<dbReference type="InterPro" id="IPR003439">
    <property type="entry name" value="ABC_transporter-like_ATP-bd"/>
</dbReference>
<keyword evidence="3" id="KW-0547">Nucleotide-binding</keyword>
<comment type="subcellular location">
    <subcellularLocation>
        <location evidence="1">Cell membrane</location>
        <topology evidence="1">Multi-pass membrane protein</topology>
    </subcellularLocation>
</comment>
<evidence type="ECO:0000256" key="7">
    <source>
        <dbReference type="SAM" id="MobiDB-lite"/>
    </source>
</evidence>
<feature type="transmembrane region" description="Helical" evidence="8">
    <location>
        <begin position="240"/>
        <end position="259"/>
    </location>
</feature>
<comment type="caution">
    <text evidence="11">The sequence shown here is derived from an EMBL/GenBank/DDBJ whole genome shotgun (WGS) entry which is preliminary data.</text>
</comment>
<gene>
    <name evidence="11" type="ORF">N0B51_10200</name>
</gene>
<evidence type="ECO:0000259" key="10">
    <source>
        <dbReference type="PROSITE" id="PS50929"/>
    </source>
</evidence>
<evidence type="ECO:0000256" key="1">
    <source>
        <dbReference type="ARBA" id="ARBA00004651"/>
    </source>
</evidence>
<name>A0A9X2W2G1_9SPHN</name>
<dbReference type="InterPro" id="IPR011527">
    <property type="entry name" value="ABC1_TM_dom"/>
</dbReference>
<evidence type="ECO:0000313" key="11">
    <source>
        <dbReference type="EMBL" id="MCT2559349.1"/>
    </source>
</evidence>
<dbReference type="GO" id="GO:0016887">
    <property type="term" value="F:ATP hydrolysis activity"/>
    <property type="evidence" value="ECO:0007669"/>
    <property type="project" value="InterPro"/>
</dbReference>
<evidence type="ECO:0000256" key="2">
    <source>
        <dbReference type="ARBA" id="ARBA00022692"/>
    </source>
</evidence>
<dbReference type="SMART" id="SM00382">
    <property type="entry name" value="AAA"/>
    <property type="match status" value="1"/>
</dbReference>
<dbReference type="Proteomes" id="UP001142648">
    <property type="component" value="Unassembled WGS sequence"/>
</dbReference>
<keyword evidence="12" id="KW-1185">Reference proteome</keyword>
<dbReference type="Gene3D" id="1.20.1560.10">
    <property type="entry name" value="ABC transporter type 1, transmembrane domain"/>
    <property type="match status" value="1"/>
</dbReference>
<dbReference type="Pfam" id="PF00664">
    <property type="entry name" value="ABC_membrane"/>
    <property type="match status" value="1"/>
</dbReference>
<feature type="transmembrane region" description="Helical" evidence="8">
    <location>
        <begin position="156"/>
        <end position="176"/>
    </location>
</feature>
<feature type="transmembrane region" description="Helical" evidence="8">
    <location>
        <begin position="51"/>
        <end position="71"/>
    </location>
</feature>
<feature type="domain" description="ABC transporter" evidence="9">
    <location>
        <begin position="326"/>
        <end position="558"/>
    </location>
</feature>
<dbReference type="PROSITE" id="PS00211">
    <property type="entry name" value="ABC_TRANSPORTER_1"/>
    <property type="match status" value="1"/>
</dbReference>
<dbReference type="PANTHER" id="PTHR24221">
    <property type="entry name" value="ATP-BINDING CASSETTE SUB-FAMILY B"/>
    <property type="match status" value="1"/>
</dbReference>
<keyword evidence="4 11" id="KW-0067">ATP-binding</keyword>
<dbReference type="AlphaFoldDB" id="A0A9X2W2G1"/>
<dbReference type="InterPro" id="IPR027417">
    <property type="entry name" value="P-loop_NTPase"/>
</dbReference>
<evidence type="ECO:0000256" key="4">
    <source>
        <dbReference type="ARBA" id="ARBA00022840"/>
    </source>
</evidence>
<feature type="transmembrane region" description="Helical" evidence="8">
    <location>
        <begin position="130"/>
        <end position="150"/>
    </location>
</feature>
<dbReference type="GO" id="GO:0005886">
    <property type="term" value="C:plasma membrane"/>
    <property type="evidence" value="ECO:0007669"/>
    <property type="project" value="UniProtKB-SubCell"/>
</dbReference>
<dbReference type="GO" id="GO:0034040">
    <property type="term" value="F:ATPase-coupled lipid transmembrane transporter activity"/>
    <property type="evidence" value="ECO:0007669"/>
    <property type="project" value="TreeGrafter"/>
</dbReference>
<evidence type="ECO:0000256" key="5">
    <source>
        <dbReference type="ARBA" id="ARBA00022989"/>
    </source>
</evidence>
<proteinExistence type="predicted"/>
<dbReference type="GO" id="GO:0005524">
    <property type="term" value="F:ATP binding"/>
    <property type="evidence" value="ECO:0007669"/>
    <property type="project" value="UniProtKB-KW"/>
</dbReference>
<evidence type="ECO:0000256" key="6">
    <source>
        <dbReference type="ARBA" id="ARBA00023136"/>
    </source>
</evidence>
<dbReference type="CDD" id="cd07346">
    <property type="entry name" value="ABC_6TM_exporters"/>
    <property type="match status" value="1"/>
</dbReference>
<accession>A0A9X2W2G1</accession>
<dbReference type="InterPro" id="IPR003593">
    <property type="entry name" value="AAA+_ATPase"/>
</dbReference>
<dbReference type="Pfam" id="PF00005">
    <property type="entry name" value="ABC_tran"/>
    <property type="match status" value="1"/>
</dbReference>
<organism evidence="11 12">
    <name type="scientific">Tsuneonella litorea</name>
    <dbReference type="NCBI Taxonomy" id="2976475"/>
    <lineage>
        <taxon>Bacteria</taxon>
        <taxon>Pseudomonadati</taxon>
        <taxon>Pseudomonadota</taxon>
        <taxon>Alphaproteobacteria</taxon>
        <taxon>Sphingomonadales</taxon>
        <taxon>Erythrobacteraceae</taxon>
        <taxon>Tsuneonella</taxon>
    </lineage>
</organism>
<dbReference type="EMBL" id="JAOAMV010000004">
    <property type="protein sequence ID" value="MCT2559349.1"/>
    <property type="molecule type" value="Genomic_DNA"/>
</dbReference>
<evidence type="ECO:0000313" key="12">
    <source>
        <dbReference type="Proteomes" id="UP001142648"/>
    </source>
</evidence>
<reference evidence="11" key="1">
    <citation type="submission" date="2022-09" db="EMBL/GenBank/DDBJ databases">
        <title>The genome sequence of Tsuneonella sp. YG55.</title>
        <authorList>
            <person name="Liu Y."/>
        </authorList>
    </citation>
    <scope>NUCLEOTIDE SEQUENCE</scope>
    <source>
        <strain evidence="11">YG55</strain>
    </source>
</reference>
<keyword evidence="5 8" id="KW-1133">Transmembrane helix</keyword>
<protein>
    <submittedName>
        <fullName evidence="11">ABC transporter ATP-binding protein/permease</fullName>
    </submittedName>
</protein>